<dbReference type="AlphaFoldDB" id="A0A484FAR8"/>
<organism evidence="1 2">
    <name type="scientific">Colletotrichum orbiculare (strain 104-T / ATCC 96160 / CBS 514.97 / LARS 414 / MAFF 240422)</name>
    <name type="common">Cucumber anthracnose fungus</name>
    <name type="synonym">Colletotrichum lagenarium</name>
    <dbReference type="NCBI Taxonomy" id="1213857"/>
    <lineage>
        <taxon>Eukaryota</taxon>
        <taxon>Fungi</taxon>
        <taxon>Dikarya</taxon>
        <taxon>Ascomycota</taxon>
        <taxon>Pezizomycotina</taxon>
        <taxon>Sordariomycetes</taxon>
        <taxon>Hypocreomycetidae</taxon>
        <taxon>Glomerellales</taxon>
        <taxon>Glomerellaceae</taxon>
        <taxon>Colletotrichum</taxon>
        <taxon>Colletotrichum orbiculare species complex</taxon>
    </lineage>
</organism>
<keyword evidence="2" id="KW-1185">Reference proteome</keyword>
<sequence>MNVELKFTLSQLSSQLYHAAYFPTFPIRPLDETASSSAELSLLHKQLSSYTSCDAAFIVCLWIVPRVGERQKQGCTSLRWRCAHDAILGPVELHFVDHST</sequence>
<reference evidence="2" key="2">
    <citation type="journal article" date="2019" name="Mol. Plant Microbe Interact.">
        <title>Genome sequence resources for four phytopathogenic fungi from the Colletotrichum orbiculare species complex.</title>
        <authorList>
            <person name="Gan P."/>
            <person name="Tsushima A."/>
            <person name="Narusaka M."/>
            <person name="Narusaka Y."/>
            <person name="Takano Y."/>
            <person name="Kubo Y."/>
            <person name="Shirasu K."/>
        </authorList>
    </citation>
    <scope>GENOME REANNOTATION</scope>
    <source>
        <strain evidence="2">104-T / ATCC 96160 / CBS 514.97 / LARS 414 / MAFF 240422</strain>
    </source>
</reference>
<gene>
    <name evidence="1" type="ORF">Cob_v012891</name>
</gene>
<dbReference type="Proteomes" id="UP000014480">
    <property type="component" value="Unassembled WGS sequence"/>
</dbReference>
<reference evidence="2" key="1">
    <citation type="journal article" date="2013" name="New Phytol.">
        <title>Comparative genomic and transcriptomic analyses reveal the hemibiotrophic stage shift of Colletotrichum fungi.</title>
        <authorList>
            <person name="Gan P."/>
            <person name="Ikeda K."/>
            <person name="Irieda H."/>
            <person name="Narusaka M."/>
            <person name="O'Connell R.J."/>
            <person name="Narusaka Y."/>
            <person name="Takano Y."/>
            <person name="Kubo Y."/>
            <person name="Shirasu K."/>
        </authorList>
    </citation>
    <scope>NUCLEOTIDE SEQUENCE [LARGE SCALE GENOMIC DNA]</scope>
    <source>
        <strain evidence="2">104-T / ATCC 96160 / CBS 514.97 / LARS 414 / MAFF 240422</strain>
    </source>
</reference>
<evidence type="ECO:0000313" key="1">
    <source>
        <dbReference type="EMBL" id="TDZ14157.1"/>
    </source>
</evidence>
<dbReference type="EMBL" id="AMCV02000056">
    <property type="protein sequence ID" value="TDZ14157.1"/>
    <property type="molecule type" value="Genomic_DNA"/>
</dbReference>
<proteinExistence type="predicted"/>
<name>A0A484FAR8_COLOR</name>
<evidence type="ECO:0000313" key="2">
    <source>
        <dbReference type="Proteomes" id="UP000014480"/>
    </source>
</evidence>
<accession>A0A484FAR8</accession>
<protein>
    <submittedName>
        <fullName evidence="1">Uncharacterized protein</fullName>
    </submittedName>
</protein>
<comment type="caution">
    <text evidence="1">The sequence shown here is derived from an EMBL/GenBank/DDBJ whole genome shotgun (WGS) entry which is preliminary data.</text>
</comment>